<dbReference type="InterPro" id="IPR036259">
    <property type="entry name" value="MFS_trans_sf"/>
</dbReference>
<evidence type="ECO:0000256" key="7">
    <source>
        <dbReference type="SAM" id="Phobius"/>
    </source>
</evidence>
<evidence type="ECO:0000313" key="9">
    <source>
        <dbReference type="EMBL" id="MDQ1121638.1"/>
    </source>
</evidence>
<organism evidence="9 10">
    <name type="scientific">Microbacterium trichothecenolyticum</name>
    <name type="common">Aureobacterium trichothecenolyticum</name>
    <dbReference type="NCBI Taxonomy" id="69370"/>
    <lineage>
        <taxon>Bacteria</taxon>
        <taxon>Bacillati</taxon>
        <taxon>Actinomycetota</taxon>
        <taxon>Actinomycetes</taxon>
        <taxon>Micrococcales</taxon>
        <taxon>Microbacteriaceae</taxon>
        <taxon>Microbacterium</taxon>
    </lineage>
</organism>
<comment type="similarity">
    <text evidence="2">Belongs to the major facilitator superfamily. Sugar transporter (TC 2.A.1.1) family.</text>
</comment>
<evidence type="ECO:0000259" key="8">
    <source>
        <dbReference type="PROSITE" id="PS50850"/>
    </source>
</evidence>
<dbReference type="PANTHER" id="PTHR48023">
    <property type="entry name" value="D-XYLOSE-PROTON SYMPORTER-LIKE 2"/>
    <property type="match status" value="1"/>
</dbReference>
<evidence type="ECO:0000256" key="6">
    <source>
        <dbReference type="ARBA" id="ARBA00023136"/>
    </source>
</evidence>
<dbReference type="InterPro" id="IPR050820">
    <property type="entry name" value="MFS_Sugar_Transporter"/>
</dbReference>
<comment type="subcellular location">
    <subcellularLocation>
        <location evidence="1">Cell membrane</location>
        <topology evidence="1">Multi-pass membrane protein</topology>
    </subcellularLocation>
</comment>
<dbReference type="SUPFAM" id="SSF103473">
    <property type="entry name" value="MFS general substrate transporter"/>
    <property type="match status" value="1"/>
</dbReference>
<dbReference type="InterPro" id="IPR005828">
    <property type="entry name" value="MFS_sugar_transport-like"/>
</dbReference>
<comment type="caution">
    <text evidence="9">The sequence shown here is derived from an EMBL/GenBank/DDBJ whole genome shotgun (WGS) entry which is preliminary data.</text>
</comment>
<dbReference type="Gene3D" id="1.20.1250.20">
    <property type="entry name" value="MFS general substrate transporter like domains"/>
    <property type="match status" value="1"/>
</dbReference>
<proteinExistence type="inferred from homology"/>
<dbReference type="Pfam" id="PF00083">
    <property type="entry name" value="Sugar_tr"/>
    <property type="match status" value="1"/>
</dbReference>
<protein>
    <recommendedName>
        <fullName evidence="8">Major facilitator superfamily (MFS) profile domain-containing protein</fullName>
    </recommendedName>
</protein>
<dbReference type="EMBL" id="JAUTBF010000001">
    <property type="protein sequence ID" value="MDQ1121638.1"/>
    <property type="molecule type" value="Genomic_DNA"/>
</dbReference>
<keyword evidence="4 7" id="KW-0812">Transmembrane</keyword>
<keyword evidence="3" id="KW-0813">Transport</keyword>
<dbReference type="InterPro" id="IPR020846">
    <property type="entry name" value="MFS_dom"/>
</dbReference>
<feature type="domain" description="Major facilitator superfamily (MFS) profile" evidence="8">
    <location>
        <begin position="1"/>
        <end position="70"/>
    </location>
</feature>
<evidence type="ECO:0000256" key="1">
    <source>
        <dbReference type="ARBA" id="ARBA00004651"/>
    </source>
</evidence>
<keyword evidence="5 7" id="KW-1133">Transmembrane helix</keyword>
<evidence type="ECO:0000313" key="10">
    <source>
        <dbReference type="Proteomes" id="UP001226691"/>
    </source>
</evidence>
<evidence type="ECO:0000256" key="4">
    <source>
        <dbReference type="ARBA" id="ARBA00022692"/>
    </source>
</evidence>
<name>A0ABU0TPP2_MICTR</name>
<dbReference type="PANTHER" id="PTHR48023:SF4">
    <property type="entry name" value="D-XYLOSE-PROTON SYMPORTER-LIKE 2"/>
    <property type="match status" value="1"/>
</dbReference>
<sequence length="89" mass="10077">MWVLLGEIFPSRIRGKALGVAAGAQWLANFLVSWTFPQLAEWSLTITYGAYAFFAALSFVFVLWKIPETKGMELEQTETLFVRKAKTKS</sequence>
<gene>
    <name evidence="9" type="ORF">QE412_000211</name>
</gene>
<evidence type="ECO:0000256" key="3">
    <source>
        <dbReference type="ARBA" id="ARBA00022448"/>
    </source>
</evidence>
<reference evidence="9 10" key="1">
    <citation type="submission" date="2023-07" db="EMBL/GenBank/DDBJ databases">
        <title>Functional and genomic diversity of the sorghum phyllosphere microbiome.</title>
        <authorList>
            <person name="Shade A."/>
        </authorList>
    </citation>
    <scope>NUCLEOTIDE SEQUENCE [LARGE SCALE GENOMIC DNA]</scope>
    <source>
        <strain evidence="9 10">SORGH_AS_1207</strain>
    </source>
</reference>
<dbReference type="Proteomes" id="UP001226691">
    <property type="component" value="Unassembled WGS sequence"/>
</dbReference>
<feature type="transmembrane region" description="Helical" evidence="7">
    <location>
        <begin position="42"/>
        <end position="64"/>
    </location>
</feature>
<keyword evidence="6 7" id="KW-0472">Membrane</keyword>
<evidence type="ECO:0000256" key="2">
    <source>
        <dbReference type="ARBA" id="ARBA00010992"/>
    </source>
</evidence>
<accession>A0ABU0TPP2</accession>
<evidence type="ECO:0000256" key="5">
    <source>
        <dbReference type="ARBA" id="ARBA00022989"/>
    </source>
</evidence>
<keyword evidence="10" id="KW-1185">Reference proteome</keyword>
<dbReference type="PROSITE" id="PS50850">
    <property type="entry name" value="MFS"/>
    <property type="match status" value="1"/>
</dbReference>